<feature type="compositionally biased region" description="Low complexity" evidence="1">
    <location>
        <begin position="17"/>
        <end position="29"/>
    </location>
</feature>
<name>A0AAW0Z835_9HYME</name>
<feature type="region of interest" description="Disordered" evidence="1">
    <location>
        <begin position="1"/>
        <end position="70"/>
    </location>
</feature>
<organism evidence="2 3">
    <name type="scientific">Tetragonisca angustula</name>
    <dbReference type="NCBI Taxonomy" id="166442"/>
    <lineage>
        <taxon>Eukaryota</taxon>
        <taxon>Metazoa</taxon>
        <taxon>Ecdysozoa</taxon>
        <taxon>Arthropoda</taxon>
        <taxon>Hexapoda</taxon>
        <taxon>Insecta</taxon>
        <taxon>Pterygota</taxon>
        <taxon>Neoptera</taxon>
        <taxon>Endopterygota</taxon>
        <taxon>Hymenoptera</taxon>
        <taxon>Apocrita</taxon>
        <taxon>Aculeata</taxon>
        <taxon>Apoidea</taxon>
        <taxon>Anthophila</taxon>
        <taxon>Apidae</taxon>
        <taxon>Tetragonisca</taxon>
    </lineage>
</organism>
<evidence type="ECO:0000313" key="2">
    <source>
        <dbReference type="EMBL" id="KAK9293453.1"/>
    </source>
</evidence>
<dbReference type="Proteomes" id="UP001432146">
    <property type="component" value="Unassembled WGS sequence"/>
</dbReference>
<gene>
    <name evidence="2" type="ORF">QLX08_011607</name>
</gene>
<protein>
    <submittedName>
        <fullName evidence="2">Uncharacterized protein</fullName>
    </submittedName>
</protein>
<evidence type="ECO:0000256" key="1">
    <source>
        <dbReference type="SAM" id="MobiDB-lite"/>
    </source>
</evidence>
<dbReference type="EMBL" id="JAWNGG020000455">
    <property type="protein sequence ID" value="KAK9293453.1"/>
    <property type="molecule type" value="Genomic_DNA"/>
</dbReference>
<feature type="compositionally biased region" description="Polar residues" evidence="1">
    <location>
        <begin position="1"/>
        <end position="12"/>
    </location>
</feature>
<proteinExistence type="predicted"/>
<dbReference type="AlphaFoldDB" id="A0AAW0Z835"/>
<sequence length="70" mass="7168">MLACLSPNTSEKPASPPAAAGASPGAPTPRFQRTPISPLPSIEEVLQGNQENSVAAKSPETASRKDDVPT</sequence>
<comment type="caution">
    <text evidence="2">The sequence shown here is derived from an EMBL/GenBank/DDBJ whole genome shotgun (WGS) entry which is preliminary data.</text>
</comment>
<keyword evidence="3" id="KW-1185">Reference proteome</keyword>
<accession>A0AAW0Z835</accession>
<evidence type="ECO:0000313" key="3">
    <source>
        <dbReference type="Proteomes" id="UP001432146"/>
    </source>
</evidence>
<reference evidence="2 3" key="1">
    <citation type="submission" date="2024-05" db="EMBL/GenBank/DDBJ databases">
        <title>The nuclear and mitochondrial genome assemblies of Tetragonisca angustula (Apidae: Meliponini), a tiny yet remarkable pollinator in the Neotropics.</title>
        <authorList>
            <person name="Ferrari R."/>
            <person name="Ricardo P.C."/>
            <person name="Dias F.C."/>
            <person name="Araujo N.S."/>
            <person name="Soares D.O."/>
            <person name="Zhou Q.-S."/>
            <person name="Zhu C.-D."/>
            <person name="Coutinho L."/>
            <person name="Airas M.C."/>
            <person name="Batista T.M."/>
        </authorList>
    </citation>
    <scope>NUCLEOTIDE SEQUENCE [LARGE SCALE GENOMIC DNA]</scope>
    <source>
        <strain evidence="2">ASF017062</strain>
        <tissue evidence="2">Abdomen</tissue>
    </source>
</reference>